<dbReference type="InterPro" id="IPR048279">
    <property type="entry name" value="MdtK-like"/>
</dbReference>
<feature type="transmembrane region" description="Helical" evidence="13">
    <location>
        <begin position="410"/>
        <end position="434"/>
    </location>
</feature>
<comment type="caution">
    <text evidence="14">The sequence shown here is derived from an EMBL/GenBank/DDBJ whole genome shotgun (WGS) entry which is preliminary data.</text>
</comment>
<accession>A0A268ETW2</accession>
<comment type="function">
    <text evidence="1">Multidrug efflux pump.</text>
</comment>
<dbReference type="GO" id="GO:0005886">
    <property type="term" value="C:plasma membrane"/>
    <property type="evidence" value="ECO:0007669"/>
    <property type="project" value="UniProtKB-SubCell"/>
</dbReference>
<comment type="subcellular location">
    <subcellularLocation>
        <location evidence="2">Cell membrane</location>
        <topology evidence="2">Multi-pass membrane protein</topology>
    </subcellularLocation>
</comment>
<gene>
    <name evidence="14" type="ORF">CHH67_11645</name>
</gene>
<keyword evidence="7" id="KW-1003">Cell membrane</keyword>
<dbReference type="PANTHER" id="PTHR43298:SF2">
    <property type="entry name" value="FMN_FAD EXPORTER YEEO-RELATED"/>
    <property type="match status" value="1"/>
</dbReference>
<dbReference type="PIRSF" id="PIRSF006603">
    <property type="entry name" value="DinF"/>
    <property type="match status" value="1"/>
</dbReference>
<feature type="transmembrane region" description="Helical" evidence="13">
    <location>
        <begin position="12"/>
        <end position="30"/>
    </location>
</feature>
<dbReference type="GO" id="GO:0006811">
    <property type="term" value="P:monoatomic ion transport"/>
    <property type="evidence" value="ECO:0007669"/>
    <property type="project" value="UniProtKB-KW"/>
</dbReference>
<evidence type="ECO:0000256" key="8">
    <source>
        <dbReference type="ARBA" id="ARBA00022692"/>
    </source>
</evidence>
<proteinExistence type="inferred from homology"/>
<dbReference type="GO" id="GO:0042910">
    <property type="term" value="F:xenobiotic transmembrane transporter activity"/>
    <property type="evidence" value="ECO:0007669"/>
    <property type="project" value="InterPro"/>
</dbReference>
<evidence type="ECO:0000256" key="10">
    <source>
        <dbReference type="ARBA" id="ARBA00023065"/>
    </source>
</evidence>
<dbReference type="InterPro" id="IPR050222">
    <property type="entry name" value="MATE_MdtK"/>
</dbReference>
<feature type="transmembrane region" description="Helical" evidence="13">
    <location>
        <begin position="42"/>
        <end position="71"/>
    </location>
</feature>
<dbReference type="OrthoDB" id="9776324at2"/>
<dbReference type="RefSeq" id="WP_095265360.1">
    <property type="nucleotide sequence ID" value="NZ_NPBY01000036.1"/>
</dbReference>
<feature type="transmembrane region" description="Helical" evidence="13">
    <location>
        <begin position="384"/>
        <end position="404"/>
    </location>
</feature>
<dbReference type="CDD" id="cd13138">
    <property type="entry name" value="MATE_yoeA_like"/>
    <property type="match status" value="1"/>
</dbReference>
<evidence type="ECO:0000256" key="13">
    <source>
        <dbReference type="SAM" id="Phobius"/>
    </source>
</evidence>
<keyword evidence="8 13" id="KW-0812">Transmembrane</keyword>
<comment type="similarity">
    <text evidence="3">Belongs to the multi antimicrobial extrusion (MATE) (TC 2.A.66.1) family.</text>
</comment>
<evidence type="ECO:0000313" key="14">
    <source>
        <dbReference type="EMBL" id="PAD76569.1"/>
    </source>
</evidence>
<dbReference type="Proteomes" id="UP000215596">
    <property type="component" value="Unassembled WGS sequence"/>
</dbReference>
<keyword evidence="9 13" id="KW-1133">Transmembrane helix</keyword>
<dbReference type="Pfam" id="PF01554">
    <property type="entry name" value="MatE"/>
    <property type="match status" value="2"/>
</dbReference>
<reference evidence="14 15" key="1">
    <citation type="submission" date="2017-07" db="EMBL/GenBank/DDBJ databases">
        <title>Isolation and whole genome analysis of endospore-forming bacteria from heroin.</title>
        <authorList>
            <person name="Kalinowski J."/>
            <person name="Ahrens B."/>
            <person name="Al-Dilaimi A."/>
            <person name="Winkler A."/>
            <person name="Wibberg D."/>
            <person name="Schleenbecker U."/>
            <person name="Ruckert C."/>
            <person name="Wolfel R."/>
            <person name="Grass G."/>
        </authorList>
    </citation>
    <scope>NUCLEOTIDE SEQUENCE [LARGE SCALE GENOMIC DNA]</scope>
    <source>
        <strain evidence="14 15">7537-G1</strain>
    </source>
</reference>
<keyword evidence="10" id="KW-0406">Ion transport</keyword>
<dbReference type="PANTHER" id="PTHR43298">
    <property type="entry name" value="MULTIDRUG RESISTANCE PROTEIN NORM-RELATED"/>
    <property type="match status" value="1"/>
</dbReference>
<evidence type="ECO:0000256" key="6">
    <source>
        <dbReference type="ARBA" id="ARBA00022449"/>
    </source>
</evidence>
<evidence type="ECO:0000256" key="5">
    <source>
        <dbReference type="ARBA" id="ARBA00022448"/>
    </source>
</evidence>
<evidence type="ECO:0000256" key="4">
    <source>
        <dbReference type="ARBA" id="ARBA00020268"/>
    </source>
</evidence>
<evidence type="ECO:0000256" key="7">
    <source>
        <dbReference type="ARBA" id="ARBA00022475"/>
    </source>
</evidence>
<sequence length="452" mass="48400">MRDLTQGSPVKLIIAFTLPLLIGNLFQQFYNMADTFIVGRTIGVNALAAVGSTGSIMFFVLGFVMGMTAGLSIVTAQRFGAGDIEGIRKSVGASALISLVFTVVLTVLSVIFTKPVLVMMNTPAEILDDAYDYLIVINFGLGAAVLFNLLSNLLRGLGDSRTPLYILIFASVVNIVLDLVFILVFRMGVAGAGLATVLAQLLASFMCLIYIQKKVPLLQFKNANWKPGWKSLREHMNIGLPMGFQASIIAIGAIILQITLNGLGAASVAAYTAAQKIDMLAVMPMNSFGVTMATYTAQNYGAGNINRIRLGVRQCIILSGVFSIVIGLVLILFGNGAATLFVGSGEEEILSLTWLYFVSNGSTYLILSLLFIYRFTLQGLGQSFVPTVAGIMELVMRVVAAIFLTEQIGFLGACLANPLAWLGACIPLGIAYYMSIRKLEAKSKAQPIPIQA</sequence>
<dbReference type="InterPro" id="IPR002528">
    <property type="entry name" value="MATE_fam"/>
</dbReference>
<keyword evidence="6" id="KW-0050">Antiport</keyword>
<feature type="transmembrane region" description="Helical" evidence="13">
    <location>
        <begin position="238"/>
        <end position="260"/>
    </location>
</feature>
<evidence type="ECO:0000256" key="3">
    <source>
        <dbReference type="ARBA" id="ARBA00010199"/>
    </source>
</evidence>
<protein>
    <recommendedName>
        <fullName evidence="4">Probable multidrug resistance protein NorM</fullName>
    </recommendedName>
    <alternativeName>
        <fullName evidence="12">Multidrug-efflux transporter</fullName>
    </alternativeName>
</protein>
<feature type="transmembrane region" description="Helical" evidence="13">
    <location>
        <begin position="133"/>
        <end position="151"/>
    </location>
</feature>
<feature type="transmembrane region" description="Helical" evidence="13">
    <location>
        <begin position="280"/>
        <end position="298"/>
    </location>
</feature>
<evidence type="ECO:0000313" key="15">
    <source>
        <dbReference type="Proteomes" id="UP000215596"/>
    </source>
</evidence>
<feature type="transmembrane region" description="Helical" evidence="13">
    <location>
        <begin position="91"/>
        <end position="113"/>
    </location>
</feature>
<evidence type="ECO:0000256" key="2">
    <source>
        <dbReference type="ARBA" id="ARBA00004651"/>
    </source>
</evidence>
<dbReference type="AlphaFoldDB" id="A0A268ETW2"/>
<name>A0A268ETW2_9BACL</name>
<feature type="transmembrane region" description="Helical" evidence="13">
    <location>
        <begin position="191"/>
        <end position="211"/>
    </location>
</feature>
<feature type="transmembrane region" description="Helical" evidence="13">
    <location>
        <begin position="163"/>
        <end position="185"/>
    </location>
</feature>
<evidence type="ECO:0000256" key="9">
    <source>
        <dbReference type="ARBA" id="ARBA00022989"/>
    </source>
</evidence>
<feature type="transmembrane region" description="Helical" evidence="13">
    <location>
        <begin position="310"/>
        <end position="333"/>
    </location>
</feature>
<keyword evidence="5" id="KW-0813">Transport</keyword>
<dbReference type="NCBIfam" id="TIGR00797">
    <property type="entry name" value="matE"/>
    <property type="match status" value="1"/>
</dbReference>
<keyword evidence="11 13" id="KW-0472">Membrane</keyword>
<evidence type="ECO:0000256" key="1">
    <source>
        <dbReference type="ARBA" id="ARBA00003408"/>
    </source>
</evidence>
<organism evidence="14 15">
    <name type="scientific">Paenibacillus campinasensis</name>
    <dbReference type="NCBI Taxonomy" id="66347"/>
    <lineage>
        <taxon>Bacteria</taxon>
        <taxon>Bacillati</taxon>
        <taxon>Bacillota</taxon>
        <taxon>Bacilli</taxon>
        <taxon>Bacillales</taxon>
        <taxon>Paenibacillaceae</taxon>
        <taxon>Paenibacillus</taxon>
    </lineage>
</organism>
<feature type="transmembrane region" description="Helical" evidence="13">
    <location>
        <begin position="353"/>
        <end position="372"/>
    </location>
</feature>
<dbReference type="EMBL" id="NPBY01000036">
    <property type="protein sequence ID" value="PAD76569.1"/>
    <property type="molecule type" value="Genomic_DNA"/>
</dbReference>
<evidence type="ECO:0000256" key="12">
    <source>
        <dbReference type="ARBA" id="ARBA00031636"/>
    </source>
</evidence>
<dbReference type="GO" id="GO:0015297">
    <property type="term" value="F:antiporter activity"/>
    <property type="evidence" value="ECO:0007669"/>
    <property type="project" value="UniProtKB-KW"/>
</dbReference>
<evidence type="ECO:0000256" key="11">
    <source>
        <dbReference type="ARBA" id="ARBA00023136"/>
    </source>
</evidence>